<evidence type="ECO:0000313" key="4">
    <source>
        <dbReference type="Proteomes" id="UP001596527"/>
    </source>
</evidence>
<dbReference type="InterPro" id="IPR045864">
    <property type="entry name" value="aa-tRNA-synth_II/BPL/LPL"/>
</dbReference>
<dbReference type="CDD" id="cd16442">
    <property type="entry name" value="BPL"/>
    <property type="match status" value="1"/>
</dbReference>
<keyword evidence="1 3" id="KW-0436">Ligase</keyword>
<accession>A0ABW2SMB3</accession>
<comment type="caution">
    <text evidence="3">The sequence shown here is derived from an EMBL/GenBank/DDBJ whole genome shotgun (WGS) entry which is preliminary data.</text>
</comment>
<organism evidence="3 4">
    <name type="scientific">Schaalia naturae</name>
    <dbReference type="NCBI Taxonomy" id="635203"/>
    <lineage>
        <taxon>Bacteria</taxon>
        <taxon>Bacillati</taxon>
        <taxon>Actinomycetota</taxon>
        <taxon>Actinomycetes</taxon>
        <taxon>Actinomycetales</taxon>
        <taxon>Actinomycetaceae</taxon>
        <taxon>Schaalia</taxon>
    </lineage>
</organism>
<proteinExistence type="predicted"/>
<feature type="domain" description="BPL/LPL catalytic" evidence="2">
    <location>
        <begin position="15"/>
        <end position="210"/>
    </location>
</feature>
<dbReference type="NCBIfam" id="TIGR00121">
    <property type="entry name" value="birA_ligase"/>
    <property type="match status" value="1"/>
</dbReference>
<protein>
    <submittedName>
        <fullName evidence="3">Biotin--[acetyl-CoA-carboxylase] ligase</fullName>
        <ecNumber evidence="3">6.3.4.15</ecNumber>
    </submittedName>
</protein>
<dbReference type="GO" id="GO:0004077">
    <property type="term" value="F:biotin--[biotin carboxyl-carrier protein] ligase activity"/>
    <property type="evidence" value="ECO:0007669"/>
    <property type="project" value="UniProtKB-EC"/>
</dbReference>
<dbReference type="PANTHER" id="PTHR12835:SF5">
    <property type="entry name" value="BIOTIN--PROTEIN LIGASE"/>
    <property type="match status" value="1"/>
</dbReference>
<sequence>MFSYTNFVENGTSRPARAPVLRVDRTTSTNDLAAALLRDPDVATPPFTTVIADAQVAGRGRLGRTWTALPGRSLTASTLVRLPGTPAMRGAMAWALLAAALSVRESVDTRLAGTGRSVGVKWPNDVVVDGSRKIAGLLGEAAGDVDGDGLWAVIGVGLNIAMEPAERPTPQATALSLEGDETAGPDPREAAQEILEAHLAGLERRVRALIACNGDARRAGVLDELRGHCVTLGRPVTVRAPDGRGDLPSDGAVARDILPDGSLAVGLPDGSTRTVTAGDVEMVSPP</sequence>
<dbReference type="EC" id="6.3.4.15" evidence="3"/>
<evidence type="ECO:0000313" key="3">
    <source>
        <dbReference type="EMBL" id="MFC7580661.1"/>
    </source>
</evidence>
<dbReference type="PROSITE" id="PS51733">
    <property type="entry name" value="BPL_LPL_CATALYTIC"/>
    <property type="match status" value="1"/>
</dbReference>
<dbReference type="PANTHER" id="PTHR12835">
    <property type="entry name" value="BIOTIN PROTEIN LIGASE"/>
    <property type="match status" value="1"/>
</dbReference>
<reference evidence="4" key="1">
    <citation type="journal article" date="2019" name="Int. J. Syst. Evol. Microbiol.">
        <title>The Global Catalogue of Microorganisms (GCM) 10K type strain sequencing project: providing services to taxonomists for standard genome sequencing and annotation.</title>
        <authorList>
            <consortium name="The Broad Institute Genomics Platform"/>
            <consortium name="The Broad Institute Genome Sequencing Center for Infectious Disease"/>
            <person name="Wu L."/>
            <person name="Ma J."/>
        </authorList>
    </citation>
    <scope>NUCLEOTIDE SEQUENCE [LARGE SCALE GENOMIC DNA]</scope>
    <source>
        <strain evidence="4">CCUG 56698</strain>
    </source>
</reference>
<dbReference type="EMBL" id="JBHTEF010000001">
    <property type="protein sequence ID" value="MFC7580661.1"/>
    <property type="molecule type" value="Genomic_DNA"/>
</dbReference>
<dbReference type="RefSeq" id="WP_380972927.1">
    <property type="nucleotide sequence ID" value="NZ_JBHTEF010000001.1"/>
</dbReference>
<dbReference type="InterPro" id="IPR004408">
    <property type="entry name" value="Biotin_CoA_COase_ligase"/>
</dbReference>
<keyword evidence="4" id="KW-1185">Reference proteome</keyword>
<name>A0ABW2SMB3_9ACTO</name>
<gene>
    <name evidence="3" type="ORF">ACFQWG_05485</name>
</gene>
<dbReference type="Gene3D" id="2.30.30.100">
    <property type="match status" value="1"/>
</dbReference>
<dbReference type="Pfam" id="PF03099">
    <property type="entry name" value="BPL_LplA_LipB"/>
    <property type="match status" value="1"/>
</dbReference>
<dbReference type="SUPFAM" id="SSF55681">
    <property type="entry name" value="Class II aaRS and biotin synthetases"/>
    <property type="match status" value="1"/>
</dbReference>
<evidence type="ECO:0000259" key="2">
    <source>
        <dbReference type="PROSITE" id="PS51733"/>
    </source>
</evidence>
<dbReference type="Gene3D" id="3.30.930.10">
    <property type="entry name" value="Bira Bifunctional Protein, Domain 2"/>
    <property type="match status" value="1"/>
</dbReference>
<evidence type="ECO:0000256" key="1">
    <source>
        <dbReference type="ARBA" id="ARBA00022598"/>
    </source>
</evidence>
<dbReference type="InterPro" id="IPR004143">
    <property type="entry name" value="BPL_LPL_catalytic"/>
</dbReference>
<dbReference type="Proteomes" id="UP001596527">
    <property type="component" value="Unassembled WGS sequence"/>
</dbReference>